<protein>
    <recommendedName>
        <fullName evidence="10">DUF4190 domain-containing protein</fullName>
    </recommendedName>
</protein>
<dbReference type="Proteomes" id="UP000250434">
    <property type="component" value="Chromosome"/>
</dbReference>
<evidence type="ECO:0000313" key="8">
    <source>
        <dbReference type="EMBL" id="AXB48746.1"/>
    </source>
</evidence>
<reference evidence="8 9" key="1">
    <citation type="submission" date="2016-04" db="EMBL/GenBank/DDBJ databases">
        <title>Complete genome sequence and analysis of deep-sea sediment isolate, Amycolatopsis sp. WP1.</title>
        <authorList>
            <person name="Wang H."/>
            <person name="Chen S."/>
            <person name="Wu Q."/>
        </authorList>
    </citation>
    <scope>NUCLEOTIDE SEQUENCE [LARGE SCALE GENOMIC DNA]</scope>
    <source>
        <strain evidence="8 9">WP1</strain>
    </source>
</reference>
<dbReference type="Pfam" id="PF05423">
    <property type="entry name" value="Mycobact_memb"/>
    <property type="match status" value="1"/>
</dbReference>
<organism evidence="8 9">
    <name type="scientific">Amycolatopsis albispora</name>
    <dbReference type="NCBI Taxonomy" id="1804986"/>
    <lineage>
        <taxon>Bacteria</taxon>
        <taxon>Bacillati</taxon>
        <taxon>Actinomycetota</taxon>
        <taxon>Actinomycetes</taxon>
        <taxon>Pseudonocardiales</taxon>
        <taxon>Pseudonocardiaceae</taxon>
        <taxon>Amycolatopsis</taxon>
    </lineage>
</organism>
<dbReference type="AlphaFoldDB" id="A0A344LL22"/>
<evidence type="ECO:0000256" key="5">
    <source>
        <dbReference type="ARBA" id="ARBA00022989"/>
    </source>
</evidence>
<proteinExistence type="inferred from homology"/>
<dbReference type="KEGG" id="aab:A4R43_23815"/>
<dbReference type="EMBL" id="CP015163">
    <property type="protein sequence ID" value="AXB48746.1"/>
    <property type="molecule type" value="Genomic_DNA"/>
</dbReference>
<evidence type="ECO:0000256" key="1">
    <source>
        <dbReference type="ARBA" id="ARBA00004236"/>
    </source>
</evidence>
<dbReference type="GO" id="GO:0005886">
    <property type="term" value="C:plasma membrane"/>
    <property type="evidence" value="ECO:0007669"/>
    <property type="project" value="UniProtKB-SubCell"/>
</dbReference>
<evidence type="ECO:0000313" key="9">
    <source>
        <dbReference type="Proteomes" id="UP000250434"/>
    </source>
</evidence>
<accession>A0A344LL22</accession>
<gene>
    <name evidence="8" type="ORF">A4R43_23815</name>
</gene>
<dbReference type="InterPro" id="IPR008693">
    <property type="entry name" value="MmpS"/>
</dbReference>
<keyword evidence="4 7" id="KW-0812">Transmembrane</keyword>
<comment type="subcellular location">
    <subcellularLocation>
        <location evidence="1">Cell membrane</location>
    </subcellularLocation>
</comment>
<feature type="transmembrane region" description="Helical" evidence="7">
    <location>
        <begin position="12"/>
        <end position="30"/>
    </location>
</feature>
<evidence type="ECO:0008006" key="10">
    <source>
        <dbReference type="Google" id="ProtNLM"/>
    </source>
</evidence>
<sequence>MPYQAPPQQQPPRNGIGITGFVLGLVGLIFSPIPFIGVIAWPLVILGLIFSIFGLVRVNKGVATNKVLSIVGIVASVLGLGVCIAWIFIFNSAVNEVQDEYNRTAAVTYEVTGTGSNVEVTYGEALNPQSETVSTLPWTKQTENKGIIKGGMLTVMADENGGDITCKITVDGVEVATNTASGPFAVAVCTGA</sequence>
<evidence type="ECO:0000256" key="3">
    <source>
        <dbReference type="ARBA" id="ARBA00022475"/>
    </source>
</evidence>
<feature type="transmembrane region" description="Helical" evidence="7">
    <location>
        <begin position="36"/>
        <end position="56"/>
    </location>
</feature>
<name>A0A344LL22_9PSEU</name>
<dbReference type="InterPro" id="IPR038468">
    <property type="entry name" value="MmpS_C"/>
</dbReference>
<evidence type="ECO:0000256" key="4">
    <source>
        <dbReference type="ARBA" id="ARBA00022692"/>
    </source>
</evidence>
<evidence type="ECO:0000256" key="7">
    <source>
        <dbReference type="SAM" id="Phobius"/>
    </source>
</evidence>
<keyword evidence="9" id="KW-1185">Reference proteome</keyword>
<keyword evidence="5 7" id="KW-1133">Transmembrane helix</keyword>
<dbReference type="OrthoDB" id="3556183at2"/>
<comment type="similarity">
    <text evidence="2">Belongs to the MmpS family.</text>
</comment>
<evidence type="ECO:0000256" key="6">
    <source>
        <dbReference type="ARBA" id="ARBA00023136"/>
    </source>
</evidence>
<dbReference type="Gene3D" id="2.60.40.2880">
    <property type="entry name" value="MmpS1-5, C-terminal soluble domain"/>
    <property type="match status" value="1"/>
</dbReference>
<keyword evidence="6 7" id="KW-0472">Membrane</keyword>
<feature type="transmembrane region" description="Helical" evidence="7">
    <location>
        <begin position="68"/>
        <end position="89"/>
    </location>
</feature>
<evidence type="ECO:0000256" key="2">
    <source>
        <dbReference type="ARBA" id="ARBA00007531"/>
    </source>
</evidence>
<keyword evidence="3" id="KW-1003">Cell membrane</keyword>